<accession>A0A3P1SK82</accession>
<reference evidence="1 2" key="1">
    <citation type="submission" date="2018-11" db="EMBL/GenBank/DDBJ databases">
        <title>The draft genome sequence of Amphritea balenae JAMM 1525T.</title>
        <authorList>
            <person name="Fang Z."/>
            <person name="Zhang Y."/>
            <person name="Han X."/>
        </authorList>
    </citation>
    <scope>NUCLEOTIDE SEQUENCE [LARGE SCALE GENOMIC DNA]</scope>
    <source>
        <strain evidence="1 2">JAMM 1525</strain>
    </source>
</reference>
<organism evidence="1 2">
    <name type="scientific">Amphritea balenae</name>
    <dbReference type="NCBI Taxonomy" id="452629"/>
    <lineage>
        <taxon>Bacteria</taxon>
        <taxon>Pseudomonadati</taxon>
        <taxon>Pseudomonadota</taxon>
        <taxon>Gammaproteobacteria</taxon>
        <taxon>Oceanospirillales</taxon>
        <taxon>Oceanospirillaceae</taxon>
        <taxon>Amphritea</taxon>
    </lineage>
</organism>
<evidence type="ECO:0000313" key="1">
    <source>
        <dbReference type="EMBL" id="RRC97703.1"/>
    </source>
</evidence>
<gene>
    <name evidence="1" type="ORF">EHS89_16105</name>
</gene>
<keyword evidence="2" id="KW-1185">Reference proteome</keyword>
<dbReference type="Proteomes" id="UP000267535">
    <property type="component" value="Unassembled WGS sequence"/>
</dbReference>
<name>A0A3P1SK82_9GAMM</name>
<protein>
    <submittedName>
        <fullName evidence="1">Uncharacterized protein</fullName>
    </submittedName>
</protein>
<comment type="caution">
    <text evidence="1">The sequence shown here is derived from an EMBL/GenBank/DDBJ whole genome shotgun (WGS) entry which is preliminary data.</text>
</comment>
<dbReference type="AlphaFoldDB" id="A0A3P1SK82"/>
<evidence type="ECO:0000313" key="2">
    <source>
        <dbReference type="Proteomes" id="UP000267535"/>
    </source>
</evidence>
<dbReference type="EMBL" id="RQXV01000010">
    <property type="protein sequence ID" value="RRC97703.1"/>
    <property type="molecule type" value="Genomic_DNA"/>
</dbReference>
<sequence length="143" mass="15599">MPITGPIPISNPNVRLVTPPEGPIELTDNLQALLNVPKLNEKPQMSLGLWEKQINTPQSTVVKLQGEIVATFGENGFQTFFKNSDGRLVQPGSSQYEVVAALKSKYGAALDINTFPSGTGPTEADIFEQMHGYRPQPPINIRV</sequence>
<dbReference type="OrthoDB" id="9976911at2"/>
<dbReference type="RefSeq" id="WP_124927201.1">
    <property type="nucleotide sequence ID" value="NZ_RQXV01000010.1"/>
</dbReference>
<proteinExistence type="predicted"/>